<dbReference type="InterPro" id="IPR034733">
    <property type="entry name" value="AcCoA_carboxyl_beta"/>
</dbReference>
<evidence type="ECO:0000256" key="4">
    <source>
        <dbReference type="ARBA" id="ARBA00022723"/>
    </source>
</evidence>
<comment type="similarity">
    <text evidence="13">Belongs to the AccD/PCCB family.</text>
</comment>
<keyword evidence="4 13" id="KW-0479">Metal-binding</keyword>
<protein>
    <recommendedName>
        <fullName evidence="13">Acetyl-coenzyme A carboxylase carboxyl transferase subunit beta</fullName>
        <shortName evidence="13">ACCase subunit beta</shortName>
        <shortName evidence="13">Acetyl-CoA carboxylase carboxyltransferase subunit beta</shortName>
        <ecNumber evidence="13">2.1.3.15</ecNumber>
    </recommendedName>
</protein>
<feature type="zinc finger region" description="C4-type" evidence="13">
    <location>
        <begin position="29"/>
        <end position="51"/>
    </location>
</feature>
<evidence type="ECO:0000259" key="14">
    <source>
        <dbReference type="PROSITE" id="PS50980"/>
    </source>
</evidence>
<reference evidence="15 16" key="1">
    <citation type="submission" date="2018-06" db="EMBL/GenBank/DDBJ databases">
        <title>Genomic Encyclopedia of Type Strains, Phase IV (KMG-IV): sequencing the most valuable type-strain genomes for metagenomic binning, comparative biology and taxonomic classification.</title>
        <authorList>
            <person name="Goeker M."/>
        </authorList>
    </citation>
    <scope>NUCLEOTIDE SEQUENCE [LARGE SCALE GENOMIC DNA]</scope>
    <source>
        <strain evidence="15 16">DSM 22112</strain>
    </source>
</reference>
<evidence type="ECO:0000256" key="3">
    <source>
        <dbReference type="ARBA" id="ARBA00022679"/>
    </source>
</evidence>
<dbReference type="GO" id="GO:0006633">
    <property type="term" value="P:fatty acid biosynthetic process"/>
    <property type="evidence" value="ECO:0007669"/>
    <property type="project" value="UniProtKB-KW"/>
</dbReference>
<comment type="cofactor">
    <cofactor evidence="13">
        <name>Zn(2+)</name>
        <dbReference type="ChEBI" id="CHEBI:29105"/>
    </cofactor>
    <text evidence="13">Binds 1 zinc ion per subunit.</text>
</comment>
<dbReference type="PANTHER" id="PTHR42995">
    <property type="entry name" value="ACETYL-COENZYME A CARBOXYLASE CARBOXYL TRANSFERASE SUBUNIT BETA, CHLOROPLASTIC"/>
    <property type="match status" value="1"/>
</dbReference>
<evidence type="ECO:0000256" key="11">
    <source>
        <dbReference type="ARBA" id="ARBA00023160"/>
    </source>
</evidence>
<feature type="binding site" evidence="13">
    <location>
        <position position="32"/>
    </location>
    <ligand>
        <name>Zn(2+)</name>
        <dbReference type="ChEBI" id="CHEBI:29105"/>
    </ligand>
</feature>
<keyword evidence="9 13" id="KW-0067">ATP-binding</keyword>
<dbReference type="AlphaFoldDB" id="A0A366I6A3"/>
<dbReference type="SUPFAM" id="SSF52096">
    <property type="entry name" value="ClpP/crotonase"/>
    <property type="match status" value="1"/>
</dbReference>
<dbReference type="EC" id="2.1.3.15" evidence="13"/>
<comment type="catalytic activity">
    <reaction evidence="13">
        <text>N(6)-carboxybiotinyl-L-lysyl-[protein] + acetyl-CoA = N(6)-biotinyl-L-lysyl-[protein] + malonyl-CoA</text>
        <dbReference type="Rhea" id="RHEA:54728"/>
        <dbReference type="Rhea" id="RHEA-COMP:10505"/>
        <dbReference type="Rhea" id="RHEA-COMP:10506"/>
        <dbReference type="ChEBI" id="CHEBI:57288"/>
        <dbReference type="ChEBI" id="CHEBI:57384"/>
        <dbReference type="ChEBI" id="CHEBI:83144"/>
        <dbReference type="ChEBI" id="CHEBI:83145"/>
        <dbReference type="EC" id="2.1.3.15"/>
    </reaction>
</comment>
<comment type="subunit">
    <text evidence="13">Acetyl-CoA carboxylase is a heterohexamer composed of biotin carboxyl carrier protein (AccB), biotin carboxylase (AccC) and two subunits each of ACCase subunit alpha (AccA) and ACCase subunit beta (AccD).</text>
</comment>
<dbReference type="GO" id="GO:2001295">
    <property type="term" value="P:malonyl-CoA biosynthetic process"/>
    <property type="evidence" value="ECO:0007669"/>
    <property type="project" value="UniProtKB-UniRule"/>
</dbReference>
<keyword evidence="11 13" id="KW-0275">Fatty acid biosynthesis</keyword>
<evidence type="ECO:0000256" key="1">
    <source>
        <dbReference type="ARBA" id="ARBA00004496"/>
    </source>
</evidence>
<evidence type="ECO:0000256" key="8">
    <source>
        <dbReference type="ARBA" id="ARBA00022833"/>
    </source>
</evidence>
<comment type="function">
    <text evidence="12 13">Component of the acetyl coenzyme A carboxylase (ACC) complex. Biotin carboxylase (BC) catalyzes the carboxylation of biotin on its carrier protein (BCCP) and then the CO(2) group is transferred by the transcarboxylase to acetyl-CoA to form malonyl-CoA.</text>
</comment>
<evidence type="ECO:0000256" key="5">
    <source>
        <dbReference type="ARBA" id="ARBA00022741"/>
    </source>
</evidence>
<dbReference type="RefSeq" id="WP_113920953.1">
    <property type="nucleotide sequence ID" value="NZ_QNRX01000011.1"/>
</dbReference>
<evidence type="ECO:0000256" key="7">
    <source>
        <dbReference type="ARBA" id="ARBA00022832"/>
    </source>
</evidence>
<dbReference type="GO" id="GO:0009317">
    <property type="term" value="C:acetyl-CoA carboxylase complex"/>
    <property type="evidence" value="ECO:0007669"/>
    <property type="project" value="InterPro"/>
</dbReference>
<comment type="caution">
    <text evidence="15">The sequence shown here is derived from an EMBL/GenBank/DDBJ whole genome shotgun (WGS) entry which is preliminary data.</text>
</comment>
<dbReference type="Proteomes" id="UP000253490">
    <property type="component" value="Unassembled WGS sequence"/>
</dbReference>
<evidence type="ECO:0000256" key="9">
    <source>
        <dbReference type="ARBA" id="ARBA00022840"/>
    </source>
</evidence>
<organism evidence="15 16">
    <name type="scientific">Alkalibaculum bacchi</name>
    <dbReference type="NCBI Taxonomy" id="645887"/>
    <lineage>
        <taxon>Bacteria</taxon>
        <taxon>Bacillati</taxon>
        <taxon>Bacillota</taxon>
        <taxon>Clostridia</taxon>
        <taxon>Eubacteriales</taxon>
        <taxon>Eubacteriaceae</taxon>
        <taxon>Alkalibaculum</taxon>
    </lineage>
</organism>
<dbReference type="Pfam" id="PF01039">
    <property type="entry name" value="Carboxyl_trans"/>
    <property type="match status" value="1"/>
</dbReference>
<dbReference type="PROSITE" id="PS50980">
    <property type="entry name" value="COA_CT_NTER"/>
    <property type="match status" value="1"/>
</dbReference>
<dbReference type="NCBIfam" id="TIGR00515">
    <property type="entry name" value="accD"/>
    <property type="match status" value="1"/>
</dbReference>
<evidence type="ECO:0000256" key="13">
    <source>
        <dbReference type="HAMAP-Rule" id="MF_01395"/>
    </source>
</evidence>
<dbReference type="OrthoDB" id="9772975at2"/>
<evidence type="ECO:0000256" key="12">
    <source>
        <dbReference type="ARBA" id="ARBA00025280"/>
    </source>
</evidence>
<dbReference type="GO" id="GO:0003989">
    <property type="term" value="F:acetyl-CoA carboxylase activity"/>
    <property type="evidence" value="ECO:0007669"/>
    <property type="project" value="InterPro"/>
</dbReference>
<feature type="binding site" evidence="13">
    <location>
        <position position="48"/>
    </location>
    <ligand>
        <name>Zn(2+)</name>
        <dbReference type="ChEBI" id="CHEBI:29105"/>
    </ligand>
</feature>
<feature type="binding site" evidence="13">
    <location>
        <position position="51"/>
    </location>
    <ligand>
        <name>Zn(2+)</name>
        <dbReference type="ChEBI" id="CHEBI:29105"/>
    </ligand>
</feature>
<dbReference type="HAMAP" id="MF_01395">
    <property type="entry name" value="AcetylCoA_CT_beta"/>
    <property type="match status" value="1"/>
</dbReference>
<keyword evidence="3 13" id="KW-0808">Transferase</keyword>
<keyword evidence="16" id="KW-1185">Reference proteome</keyword>
<proteinExistence type="inferred from homology"/>
<keyword evidence="6 13" id="KW-0863">Zinc-finger</keyword>
<comment type="pathway">
    <text evidence="13">Lipid metabolism; malonyl-CoA biosynthesis; malonyl-CoA from acetyl-CoA: step 1/1.</text>
</comment>
<dbReference type="EMBL" id="QNRX01000011">
    <property type="protein sequence ID" value="RBP62633.1"/>
    <property type="molecule type" value="Genomic_DNA"/>
</dbReference>
<keyword evidence="13" id="KW-0963">Cytoplasm</keyword>
<dbReference type="GO" id="GO:0005524">
    <property type="term" value="F:ATP binding"/>
    <property type="evidence" value="ECO:0007669"/>
    <property type="project" value="UniProtKB-KW"/>
</dbReference>
<dbReference type="InterPro" id="IPR011762">
    <property type="entry name" value="COA_CT_N"/>
</dbReference>
<accession>A0A366I6A3</accession>
<dbReference type="UniPathway" id="UPA00655">
    <property type="reaction ID" value="UER00711"/>
</dbReference>
<keyword evidence="7 13" id="KW-0276">Fatty acid metabolism</keyword>
<sequence length="278" mass="31440">MFTFLNKNKKFKPTTLEQKNIPDYLYVKCESCSSLIYHEDLNNSNYICPKCDFYFRLNAMQRIDFTIDRNTFREFNRSMRSKNILKFPKYSEKLSHVAKNTNLKEAVVTGYGEIKGKKCVIAVMDSYFFMGSMGAVVGEKITQAVERSIKAKLPLIIFSTSGGARMQEGMYSLMQMAKVSSALKRHHDLGLLYISVLTHPTTGGVTASFAMLGDIILAEPGALIGFAGPRVIKQTTGHELPEGFQSAEFLQNHGFVDSVVPRIKMKEMLYDILDIHER</sequence>
<keyword evidence="5 13" id="KW-0547">Nucleotide-binding</keyword>
<comment type="subcellular location">
    <subcellularLocation>
        <location evidence="1 13">Cytoplasm</location>
    </subcellularLocation>
</comment>
<dbReference type="Gene3D" id="3.90.226.10">
    <property type="entry name" value="2-enoyl-CoA Hydratase, Chain A, domain 1"/>
    <property type="match status" value="1"/>
</dbReference>
<dbReference type="InterPro" id="IPR041010">
    <property type="entry name" value="Znf-ACC"/>
</dbReference>
<gene>
    <name evidence="13" type="primary">accD</name>
    <name evidence="15" type="ORF">DES36_11166</name>
</gene>
<feature type="binding site" evidence="13">
    <location>
        <position position="29"/>
    </location>
    <ligand>
        <name>Zn(2+)</name>
        <dbReference type="ChEBI" id="CHEBI:29105"/>
    </ligand>
</feature>
<dbReference type="InterPro" id="IPR000438">
    <property type="entry name" value="Acetyl_CoA_COase_Trfase_b_su"/>
</dbReference>
<dbReference type="PANTHER" id="PTHR42995:SF5">
    <property type="entry name" value="ACETYL-COENZYME A CARBOXYLASE CARBOXYL TRANSFERASE SUBUNIT BETA, CHLOROPLASTIC"/>
    <property type="match status" value="1"/>
</dbReference>
<evidence type="ECO:0000256" key="6">
    <source>
        <dbReference type="ARBA" id="ARBA00022771"/>
    </source>
</evidence>
<keyword evidence="8 13" id="KW-0862">Zinc</keyword>
<feature type="domain" description="CoA carboxyltransferase N-terminal" evidence="14">
    <location>
        <begin position="25"/>
        <end position="278"/>
    </location>
</feature>
<evidence type="ECO:0000256" key="2">
    <source>
        <dbReference type="ARBA" id="ARBA00022516"/>
    </source>
</evidence>
<dbReference type="PRINTS" id="PR01070">
    <property type="entry name" value="ACCCTRFRASEB"/>
</dbReference>
<dbReference type="InterPro" id="IPR029045">
    <property type="entry name" value="ClpP/crotonase-like_dom_sf"/>
</dbReference>
<name>A0A366I6A3_9FIRM</name>
<dbReference type="GO" id="GO:0016743">
    <property type="term" value="F:carboxyl- or carbamoyltransferase activity"/>
    <property type="evidence" value="ECO:0007669"/>
    <property type="project" value="UniProtKB-UniRule"/>
</dbReference>
<evidence type="ECO:0000256" key="10">
    <source>
        <dbReference type="ARBA" id="ARBA00023098"/>
    </source>
</evidence>
<evidence type="ECO:0000313" key="16">
    <source>
        <dbReference type="Proteomes" id="UP000253490"/>
    </source>
</evidence>
<evidence type="ECO:0000313" key="15">
    <source>
        <dbReference type="EMBL" id="RBP62633.1"/>
    </source>
</evidence>
<keyword evidence="2 13" id="KW-0444">Lipid biosynthesis</keyword>
<keyword evidence="10 13" id="KW-0443">Lipid metabolism</keyword>
<dbReference type="Pfam" id="PF17848">
    <property type="entry name" value="Zn_ribbon_ACC"/>
    <property type="match status" value="1"/>
</dbReference>
<dbReference type="GO" id="GO:0008270">
    <property type="term" value="F:zinc ion binding"/>
    <property type="evidence" value="ECO:0007669"/>
    <property type="project" value="UniProtKB-UniRule"/>
</dbReference>